<dbReference type="Proteomes" id="UP000199513">
    <property type="component" value="Unassembled WGS sequence"/>
</dbReference>
<dbReference type="RefSeq" id="WP_091546765.1">
    <property type="nucleotide sequence ID" value="NZ_FONY01000025.1"/>
</dbReference>
<keyword evidence="1" id="KW-0812">Transmembrane</keyword>
<evidence type="ECO:0000313" key="3">
    <source>
        <dbReference type="Proteomes" id="UP000199513"/>
    </source>
</evidence>
<gene>
    <name evidence="2" type="ORF">SAMN04488541_102532</name>
</gene>
<evidence type="ECO:0000313" key="2">
    <source>
        <dbReference type="EMBL" id="SFF31425.1"/>
    </source>
</evidence>
<accession>A0A1I2HM52</accession>
<dbReference type="EMBL" id="FONY01000025">
    <property type="protein sequence ID" value="SFF31425.1"/>
    <property type="molecule type" value="Genomic_DNA"/>
</dbReference>
<proteinExistence type="predicted"/>
<dbReference type="AlphaFoldDB" id="A0A1I2HM52"/>
<organism evidence="2 3">
    <name type="scientific">Thermoflexibacter ruber</name>
    <dbReference type="NCBI Taxonomy" id="1003"/>
    <lineage>
        <taxon>Bacteria</taxon>
        <taxon>Pseudomonadati</taxon>
        <taxon>Bacteroidota</taxon>
        <taxon>Cytophagia</taxon>
        <taxon>Cytophagales</taxon>
        <taxon>Thermoflexibacteraceae</taxon>
        <taxon>Thermoflexibacter</taxon>
    </lineage>
</organism>
<evidence type="ECO:0000256" key="1">
    <source>
        <dbReference type="SAM" id="Phobius"/>
    </source>
</evidence>
<protein>
    <submittedName>
        <fullName evidence="2">Uncharacterized protein</fullName>
    </submittedName>
</protein>
<reference evidence="2 3" key="1">
    <citation type="submission" date="2016-10" db="EMBL/GenBank/DDBJ databases">
        <authorList>
            <person name="de Groot N.N."/>
        </authorList>
    </citation>
    <scope>NUCLEOTIDE SEQUENCE [LARGE SCALE GENOMIC DNA]</scope>
    <source>
        <strain>GEY</strain>
        <strain evidence="3">DSM 9560</strain>
    </source>
</reference>
<dbReference type="STRING" id="1003.SAMN04488541_102532"/>
<keyword evidence="3" id="KW-1185">Reference proteome</keyword>
<keyword evidence="1" id="KW-0472">Membrane</keyword>
<sequence>MYEEQKEILLLQREKYKLKIIENLLETREKVVSSKGAFTVGGTILAGFLAYKGLNWLSNKNKKGKKKGEKELSQTDPEPTWLTSLREQAISMLLEVGKEQLQTWISKAKK</sequence>
<feature type="transmembrane region" description="Helical" evidence="1">
    <location>
        <begin position="37"/>
        <end position="57"/>
    </location>
</feature>
<keyword evidence="1" id="KW-1133">Transmembrane helix</keyword>
<name>A0A1I2HM52_9BACT</name>